<dbReference type="STRING" id="112498.A0A2D3UNZ0"/>
<dbReference type="GO" id="GO:0005634">
    <property type="term" value="C:nucleus"/>
    <property type="evidence" value="ECO:0007669"/>
    <property type="project" value="TreeGrafter"/>
</dbReference>
<feature type="domain" description="C2H2-type" evidence="3">
    <location>
        <begin position="277"/>
        <end position="307"/>
    </location>
</feature>
<accession>A0A2D3UNZ0</accession>
<dbReference type="EMBL" id="FJUY01000001">
    <property type="protein sequence ID" value="CZT15368.1"/>
    <property type="molecule type" value="Genomic_DNA"/>
</dbReference>
<dbReference type="PANTHER" id="PTHR46179:SF19">
    <property type="entry name" value="C2H2 FINGER DOMAIN TRANSCRIPTION FACTOR (EUROFUNG)-RELATED"/>
    <property type="match status" value="1"/>
</dbReference>
<keyword evidence="1" id="KW-0479">Metal-binding</keyword>
<organism evidence="4 5">
    <name type="scientific">Ramularia collo-cygni</name>
    <dbReference type="NCBI Taxonomy" id="112498"/>
    <lineage>
        <taxon>Eukaryota</taxon>
        <taxon>Fungi</taxon>
        <taxon>Dikarya</taxon>
        <taxon>Ascomycota</taxon>
        <taxon>Pezizomycotina</taxon>
        <taxon>Dothideomycetes</taxon>
        <taxon>Dothideomycetidae</taxon>
        <taxon>Mycosphaerellales</taxon>
        <taxon>Mycosphaerellaceae</taxon>
        <taxon>Ramularia</taxon>
    </lineage>
</organism>
<keyword evidence="5" id="KW-1185">Reference proteome</keyword>
<dbReference type="OrthoDB" id="654211at2759"/>
<sequence length="307" mass="34525">MSVLDMSPEMFDGLYEDSFAFLLDPALCPSPSKRQRTTSSNSSRSSMSSYFYSPPSSEFNFSPSFPPQNSFSEEEYPFFAPTPLESLLPEQTFGDSGDFFSPAPTGPYYQQELDSQWMQPMISTEMAQSYPASINDHFMDYPPSYDGRLDLITSAPSSMPARCLSAEETLTLRATRAQSLLSNASSAPSRDYSRGVSPSASEMSKWGHRNSEGTWSCAYPGCSSRSTFSRGCDLRKHFKRHTKSLFCRHEGCPQSVDGGFSSKKDRSRHEAKHNPGVVCEWDGCERLFSRQDNMKDHVRRVHKRRAS</sequence>
<keyword evidence="1" id="KW-0863">Zinc-finger</keyword>
<protein>
    <recommendedName>
        <fullName evidence="3">C2H2-type domain-containing protein</fullName>
    </recommendedName>
</protein>
<feature type="region of interest" description="Disordered" evidence="2">
    <location>
        <begin position="181"/>
        <end position="205"/>
    </location>
</feature>
<dbReference type="RefSeq" id="XP_023622265.1">
    <property type="nucleotide sequence ID" value="XM_023766497.1"/>
</dbReference>
<dbReference type="SUPFAM" id="SSF57667">
    <property type="entry name" value="beta-beta-alpha zinc fingers"/>
    <property type="match status" value="1"/>
</dbReference>
<evidence type="ECO:0000256" key="1">
    <source>
        <dbReference type="PROSITE-ProRule" id="PRU00042"/>
    </source>
</evidence>
<evidence type="ECO:0000313" key="4">
    <source>
        <dbReference type="EMBL" id="CZT15368.1"/>
    </source>
</evidence>
<feature type="compositionally biased region" description="Low complexity" evidence="2">
    <location>
        <begin position="39"/>
        <end position="55"/>
    </location>
</feature>
<dbReference type="GO" id="GO:0006357">
    <property type="term" value="P:regulation of transcription by RNA polymerase II"/>
    <property type="evidence" value="ECO:0007669"/>
    <property type="project" value="TreeGrafter"/>
</dbReference>
<feature type="region of interest" description="Disordered" evidence="2">
    <location>
        <begin position="31"/>
        <end position="55"/>
    </location>
</feature>
<keyword evidence="1" id="KW-0862">Zinc</keyword>
<dbReference type="GeneID" id="35596519"/>
<evidence type="ECO:0000313" key="5">
    <source>
        <dbReference type="Proteomes" id="UP000225277"/>
    </source>
</evidence>
<dbReference type="PROSITE" id="PS50157">
    <property type="entry name" value="ZINC_FINGER_C2H2_2"/>
    <property type="match status" value="1"/>
</dbReference>
<dbReference type="GO" id="GO:0008270">
    <property type="term" value="F:zinc ion binding"/>
    <property type="evidence" value="ECO:0007669"/>
    <property type="project" value="UniProtKB-KW"/>
</dbReference>
<dbReference type="Proteomes" id="UP000225277">
    <property type="component" value="Unassembled WGS sequence"/>
</dbReference>
<dbReference type="AlphaFoldDB" id="A0A2D3UNZ0"/>
<evidence type="ECO:0000256" key="2">
    <source>
        <dbReference type="SAM" id="MobiDB-lite"/>
    </source>
</evidence>
<dbReference type="PROSITE" id="PS00028">
    <property type="entry name" value="ZINC_FINGER_C2H2_1"/>
    <property type="match status" value="1"/>
</dbReference>
<dbReference type="InterPro" id="IPR051061">
    <property type="entry name" value="Zinc_finger_trans_reg"/>
</dbReference>
<dbReference type="InterPro" id="IPR036236">
    <property type="entry name" value="Znf_C2H2_sf"/>
</dbReference>
<proteinExistence type="predicted"/>
<dbReference type="PANTHER" id="PTHR46179">
    <property type="entry name" value="ZINC FINGER PROTEIN"/>
    <property type="match status" value="1"/>
</dbReference>
<reference evidence="4 5" key="1">
    <citation type="submission" date="2016-03" db="EMBL/GenBank/DDBJ databases">
        <authorList>
            <person name="Ploux O."/>
        </authorList>
    </citation>
    <scope>NUCLEOTIDE SEQUENCE [LARGE SCALE GENOMIC DNA]</scope>
    <source>
        <strain evidence="4 5">URUG2</strain>
    </source>
</reference>
<gene>
    <name evidence="4" type="ORF">RCC_01231</name>
</gene>
<dbReference type="SMART" id="SM00355">
    <property type="entry name" value="ZnF_C2H2"/>
    <property type="match status" value="3"/>
</dbReference>
<evidence type="ECO:0000259" key="3">
    <source>
        <dbReference type="PROSITE" id="PS50157"/>
    </source>
</evidence>
<dbReference type="Gene3D" id="3.30.160.60">
    <property type="entry name" value="Classic Zinc Finger"/>
    <property type="match status" value="2"/>
</dbReference>
<dbReference type="InterPro" id="IPR013087">
    <property type="entry name" value="Znf_C2H2_type"/>
</dbReference>
<name>A0A2D3UNZ0_9PEZI</name>